<name>A0A183M1L2_9TREM</name>
<keyword evidence="2" id="KW-1185">Reference proteome</keyword>
<dbReference type="Proteomes" id="UP000277204">
    <property type="component" value="Unassembled WGS sequence"/>
</dbReference>
<evidence type="ECO:0000313" key="1">
    <source>
        <dbReference type="EMBL" id="VDO88315.1"/>
    </source>
</evidence>
<feature type="non-terminal residue" evidence="1">
    <location>
        <position position="209"/>
    </location>
</feature>
<reference evidence="1 2" key="1">
    <citation type="submission" date="2018-11" db="EMBL/GenBank/DDBJ databases">
        <authorList>
            <consortium name="Pathogen Informatics"/>
        </authorList>
    </citation>
    <scope>NUCLEOTIDE SEQUENCE [LARGE SCALE GENOMIC DNA]</scope>
    <source>
        <strain evidence="1 2">Zambia</strain>
    </source>
</reference>
<dbReference type="STRING" id="48269.A0A183M1L2"/>
<dbReference type="EMBL" id="UZAI01004914">
    <property type="protein sequence ID" value="VDO88315.1"/>
    <property type="molecule type" value="Genomic_DNA"/>
</dbReference>
<proteinExistence type="predicted"/>
<gene>
    <name evidence="1" type="ORF">SMRZ_LOCUS9937</name>
</gene>
<accession>A0A183M1L2</accession>
<dbReference type="Gene3D" id="1.20.58.60">
    <property type="match status" value="1"/>
</dbReference>
<evidence type="ECO:0000313" key="2">
    <source>
        <dbReference type="Proteomes" id="UP000277204"/>
    </source>
</evidence>
<dbReference type="AlphaFoldDB" id="A0A183M1L2"/>
<sequence>MIERSEKLDQMLSGIQTLKELERDVEREISKTEADLQSIDTSKNQSNDQSLSTSRILVMTPETCRKHLQELIDSLPKRSTKIKLYQKECEALIKQFPTEDTSRIRADMEQTIKRWNELEKSIKKTKTLYLHEALPQVYDHFKEQQTKLKDRRTSSSDGIRKPTLNEQLEMIENKFNQISKLEAELNQSGSNMDNQLLIEKRAHLVTESQ</sequence>
<protein>
    <submittedName>
        <fullName evidence="1">Uncharacterized protein</fullName>
    </submittedName>
</protein>
<organism evidence="1 2">
    <name type="scientific">Schistosoma margrebowiei</name>
    <dbReference type="NCBI Taxonomy" id="48269"/>
    <lineage>
        <taxon>Eukaryota</taxon>
        <taxon>Metazoa</taxon>
        <taxon>Spiralia</taxon>
        <taxon>Lophotrochozoa</taxon>
        <taxon>Platyhelminthes</taxon>
        <taxon>Trematoda</taxon>
        <taxon>Digenea</taxon>
        <taxon>Strigeidida</taxon>
        <taxon>Schistosomatoidea</taxon>
        <taxon>Schistosomatidae</taxon>
        <taxon>Schistosoma</taxon>
    </lineage>
</organism>
<dbReference type="SUPFAM" id="SSF46966">
    <property type="entry name" value="Spectrin repeat"/>
    <property type="match status" value="1"/>
</dbReference>